<reference evidence="3 4" key="1">
    <citation type="submission" date="2016-08" db="EMBL/GenBank/DDBJ databases">
        <title>Novel Firmicutes and Novel Genomes.</title>
        <authorList>
            <person name="Poppleton D.I."/>
            <person name="Gribaldo S."/>
        </authorList>
    </citation>
    <scope>NUCLEOTIDE SEQUENCE [LARGE SCALE GENOMIC DNA]</scope>
    <source>
        <strain evidence="3 4">CTT3</strain>
    </source>
</reference>
<dbReference type="InterPro" id="IPR018658">
    <property type="entry name" value="DUF2089"/>
</dbReference>
<name>A0A419T3N4_9FIRM</name>
<sequence>MNREAIGKCPVCNNDLEITELHCHYCDTTIKGHFNLCKFCKLDNEQKHFIEVFIKNRGNIKEIEKELGISYPTVRNKLENVIKALGYDAKYTPKVDKKEILAKLSSGEITAEEAVKLLKD</sequence>
<accession>A0A419T3N4</accession>
<feature type="domain" description="DUF2089" evidence="1">
    <location>
        <begin position="42"/>
        <end position="87"/>
    </location>
</feature>
<comment type="caution">
    <text evidence="3">The sequence shown here is derived from an EMBL/GenBank/DDBJ whole genome shotgun (WGS) entry which is preliminary data.</text>
</comment>
<dbReference type="OrthoDB" id="9797643at2"/>
<keyword evidence="4" id="KW-1185">Reference proteome</keyword>
<dbReference type="EMBL" id="MCIB01000013">
    <property type="protein sequence ID" value="RKD32065.1"/>
    <property type="molecule type" value="Genomic_DNA"/>
</dbReference>
<organism evidence="3 4">
    <name type="scientific">Thermohalobacter berrensis</name>
    <dbReference type="NCBI Taxonomy" id="99594"/>
    <lineage>
        <taxon>Bacteria</taxon>
        <taxon>Bacillati</taxon>
        <taxon>Bacillota</taxon>
        <taxon>Tissierellia</taxon>
        <taxon>Tissierellales</taxon>
        <taxon>Thermohalobacteraceae</taxon>
        <taxon>Thermohalobacter</taxon>
    </lineage>
</organism>
<evidence type="ECO:0000313" key="3">
    <source>
        <dbReference type="EMBL" id="RKD32065.1"/>
    </source>
</evidence>
<evidence type="ECO:0008006" key="5">
    <source>
        <dbReference type="Google" id="ProtNLM"/>
    </source>
</evidence>
<dbReference type="InterPro" id="IPR053957">
    <property type="entry name" value="DUF2089_Zn_ribbon"/>
</dbReference>
<dbReference type="Proteomes" id="UP000284177">
    <property type="component" value="Unassembled WGS sequence"/>
</dbReference>
<gene>
    <name evidence="3" type="ORF">BET03_11335</name>
</gene>
<dbReference type="Pfam" id="PF09862">
    <property type="entry name" value="DUF2089"/>
    <property type="match status" value="1"/>
</dbReference>
<evidence type="ECO:0000259" key="2">
    <source>
        <dbReference type="Pfam" id="PF22747"/>
    </source>
</evidence>
<proteinExistence type="predicted"/>
<dbReference type="Pfam" id="PF22747">
    <property type="entry name" value="Zn_ribbon_DUF2089"/>
    <property type="match status" value="1"/>
</dbReference>
<evidence type="ECO:0000313" key="4">
    <source>
        <dbReference type="Proteomes" id="UP000284177"/>
    </source>
</evidence>
<protein>
    <recommendedName>
        <fullName evidence="5">DUF2089 domain-containing protein</fullName>
    </recommendedName>
</protein>
<dbReference type="RefSeq" id="WP_120168883.1">
    <property type="nucleotide sequence ID" value="NZ_MCIB01000013.1"/>
</dbReference>
<dbReference type="AlphaFoldDB" id="A0A419T3N4"/>
<feature type="domain" description="DUF2089" evidence="2">
    <location>
        <begin position="9"/>
        <end position="40"/>
    </location>
</feature>
<evidence type="ECO:0000259" key="1">
    <source>
        <dbReference type="Pfam" id="PF09862"/>
    </source>
</evidence>